<keyword evidence="1" id="KW-0808">Transferase</keyword>
<dbReference type="GO" id="GO:0051999">
    <property type="term" value="P:mannosyl-inositol phosphorylceramide biosynthetic process"/>
    <property type="evidence" value="ECO:0007669"/>
    <property type="project" value="TreeGrafter"/>
</dbReference>
<dbReference type="InterPro" id="IPR051706">
    <property type="entry name" value="Glycosyltransferase_domain"/>
</dbReference>
<evidence type="ECO:0008006" key="4">
    <source>
        <dbReference type="Google" id="ProtNLM"/>
    </source>
</evidence>
<reference evidence="2" key="1">
    <citation type="submission" date="2023-06" db="EMBL/GenBank/DDBJ databases">
        <title>Survivors Of The Sea: Transcriptome response of Skeletonema marinoi to long-term dormancy.</title>
        <authorList>
            <person name="Pinder M.I.M."/>
            <person name="Kourtchenko O."/>
            <person name="Robertson E.K."/>
            <person name="Larsson T."/>
            <person name="Maumus F."/>
            <person name="Osuna-Cruz C.M."/>
            <person name="Vancaester E."/>
            <person name="Stenow R."/>
            <person name="Vandepoele K."/>
            <person name="Ploug H."/>
            <person name="Bruchert V."/>
            <person name="Godhe A."/>
            <person name="Topel M."/>
        </authorList>
    </citation>
    <scope>NUCLEOTIDE SEQUENCE</scope>
    <source>
        <strain evidence="2">R05AC</strain>
    </source>
</reference>
<dbReference type="InterPro" id="IPR029044">
    <property type="entry name" value="Nucleotide-diphossugar_trans"/>
</dbReference>
<dbReference type="Proteomes" id="UP001224775">
    <property type="component" value="Unassembled WGS sequence"/>
</dbReference>
<comment type="caution">
    <text evidence="2">The sequence shown here is derived from an EMBL/GenBank/DDBJ whole genome shotgun (WGS) entry which is preliminary data.</text>
</comment>
<evidence type="ECO:0000256" key="1">
    <source>
        <dbReference type="ARBA" id="ARBA00022679"/>
    </source>
</evidence>
<accession>A0AAD8Y7Y0</accession>
<dbReference type="EMBL" id="JATAAI010000015">
    <property type="protein sequence ID" value="KAK1740823.1"/>
    <property type="molecule type" value="Genomic_DNA"/>
</dbReference>
<dbReference type="PANTHER" id="PTHR32385">
    <property type="entry name" value="MANNOSYL PHOSPHORYLINOSITOL CERAMIDE SYNTHASE"/>
    <property type="match status" value="1"/>
</dbReference>
<dbReference type="Pfam" id="PF04488">
    <property type="entry name" value="Gly_transf_sug"/>
    <property type="match status" value="1"/>
</dbReference>
<dbReference type="GO" id="GO:0016020">
    <property type="term" value="C:membrane"/>
    <property type="evidence" value="ECO:0007669"/>
    <property type="project" value="GOC"/>
</dbReference>
<evidence type="ECO:0000313" key="3">
    <source>
        <dbReference type="Proteomes" id="UP001224775"/>
    </source>
</evidence>
<evidence type="ECO:0000313" key="2">
    <source>
        <dbReference type="EMBL" id="KAK1740823.1"/>
    </source>
</evidence>
<dbReference type="GO" id="GO:0000030">
    <property type="term" value="F:mannosyltransferase activity"/>
    <property type="evidence" value="ECO:0007669"/>
    <property type="project" value="TreeGrafter"/>
</dbReference>
<sequence length="230" mass="26623">MYSDHWNETNVSIWFLGAEQCERVIQAQSPDLLRFYHNETFGPYKSDICRVAALYQQGGYYFDNDVEVTEAISTDNITFIMPITLHKMKDEYMASNTFIGATPRHVIIQETFDAIVDYYRNNHTYDLHDQMGPATLWNGYIQASKKYSCDSSAAISSECNNTWSIFDLTQINLEQRKELYPEVKRRKGWGCCCNWVIHSSKLQKIYFWSRFLGAGGSCRFKGGKTADDIE</sequence>
<dbReference type="SUPFAM" id="SSF53448">
    <property type="entry name" value="Nucleotide-diphospho-sugar transferases"/>
    <property type="match status" value="1"/>
</dbReference>
<protein>
    <recommendedName>
        <fullName evidence="4">Alpha 1,4-glycosyltransferase domain-containing protein</fullName>
    </recommendedName>
</protein>
<keyword evidence="3" id="KW-1185">Reference proteome</keyword>
<organism evidence="2 3">
    <name type="scientific">Skeletonema marinoi</name>
    <dbReference type="NCBI Taxonomy" id="267567"/>
    <lineage>
        <taxon>Eukaryota</taxon>
        <taxon>Sar</taxon>
        <taxon>Stramenopiles</taxon>
        <taxon>Ochrophyta</taxon>
        <taxon>Bacillariophyta</taxon>
        <taxon>Coscinodiscophyceae</taxon>
        <taxon>Thalassiosirophycidae</taxon>
        <taxon>Thalassiosirales</taxon>
        <taxon>Skeletonemataceae</taxon>
        <taxon>Skeletonema</taxon>
        <taxon>Skeletonema marinoi-dohrnii complex</taxon>
    </lineage>
</organism>
<name>A0AAD8Y7Y0_9STRA</name>
<dbReference type="Gene3D" id="3.90.550.20">
    <property type="match status" value="1"/>
</dbReference>
<dbReference type="AlphaFoldDB" id="A0AAD8Y7Y0"/>
<gene>
    <name evidence="2" type="ORF">QTG54_008918</name>
</gene>
<dbReference type="InterPro" id="IPR007577">
    <property type="entry name" value="GlycoTrfase_DXD_sugar-bd_CS"/>
</dbReference>
<dbReference type="PANTHER" id="PTHR32385:SF15">
    <property type="entry name" value="INOSITOL PHOSPHOCERAMIDE MANNOSYLTRANSFERASE 1"/>
    <property type="match status" value="1"/>
</dbReference>
<proteinExistence type="predicted"/>